<accession>A0A243Q8L4</accession>
<keyword evidence="3" id="KW-1185">Reference proteome</keyword>
<keyword evidence="2" id="KW-0378">Hydrolase</keyword>
<dbReference type="AlphaFoldDB" id="A0A243Q8L4"/>
<protein>
    <submittedName>
        <fullName evidence="2">Alpha/beta hydrolase</fullName>
    </submittedName>
</protein>
<dbReference type="Gene3D" id="3.40.50.1820">
    <property type="entry name" value="alpha/beta hydrolase"/>
    <property type="match status" value="1"/>
</dbReference>
<gene>
    <name evidence="2" type="ORF">CA982_14070</name>
</gene>
<evidence type="ECO:0000313" key="3">
    <source>
        <dbReference type="Proteomes" id="UP000194632"/>
    </source>
</evidence>
<feature type="region of interest" description="Disordered" evidence="1">
    <location>
        <begin position="182"/>
        <end position="210"/>
    </location>
</feature>
<comment type="caution">
    <text evidence="2">The sequence shown here is derived from an EMBL/GenBank/DDBJ whole genome shotgun (WGS) entry which is preliminary data.</text>
</comment>
<dbReference type="GO" id="GO:0016787">
    <property type="term" value="F:hydrolase activity"/>
    <property type="evidence" value="ECO:0007669"/>
    <property type="project" value="UniProtKB-KW"/>
</dbReference>
<sequence>MSRLGAGRYPTNAEMPAATTTSVHQLTTSDGARVPGVLRNIPGATTVAVLMHPRQDLTHHGLIPYLVREGYAVWAQQPRSVNNDIALLHEQAILDAAAGHQFLRRHFENVVTVGHSGGGTLSALYHQQANCDPDDRISTTASGRPVPMADVDLPAPDGAIFLAPHPGQGQLLARLIDPSVVDENDPLSRDPDLDPYSPENGFDPEPGHTRYAPDFVARYREAQLARIERIDRAAWEADSATRRARETAFHSGLLRDRQAALAPRIVTVYRTDADLRSVDLTLDPNERKYGSLFGNRPDLTNYGLVGFGRLSTPGAWLSTWSLNHTRADFVRCAPGVTAPTLFLELTGDQACFPQDVQRMTAALASSDLTTGQIRGTHFGAPLHPEDPSGYELAAERMAEWLGQRYGARSAIT</sequence>
<evidence type="ECO:0000313" key="2">
    <source>
        <dbReference type="EMBL" id="OUC78089.1"/>
    </source>
</evidence>
<evidence type="ECO:0000256" key="1">
    <source>
        <dbReference type="SAM" id="MobiDB-lite"/>
    </source>
</evidence>
<organism evidence="2 3">
    <name type="scientific">Gordonia lacunae</name>
    <dbReference type="NCBI Taxonomy" id="417102"/>
    <lineage>
        <taxon>Bacteria</taxon>
        <taxon>Bacillati</taxon>
        <taxon>Actinomycetota</taxon>
        <taxon>Actinomycetes</taxon>
        <taxon>Mycobacteriales</taxon>
        <taxon>Gordoniaceae</taxon>
        <taxon>Gordonia</taxon>
    </lineage>
</organism>
<dbReference type="SUPFAM" id="SSF53474">
    <property type="entry name" value="alpha/beta-Hydrolases"/>
    <property type="match status" value="1"/>
</dbReference>
<proteinExistence type="predicted"/>
<dbReference type="Proteomes" id="UP000194632">
    <property type="component" value="Unassembled WGS sequence"/>
</dbReference>
<name>A0A243Q8L4_9ACTN</name>
<reference evidence="2 3" key="1">
    <citation type="submission" date="2017-05" db="EMBL/GenBank/DDBJ databases">
        <title>Biotechnological potential of actinobacteria isolated from South African environments.</title>
        <authorList>
            <person name="Le Roes-Hill M."/>
            <person name="Prins A."/>
            <person name="Durrell K.A."/>
        </authorList>
    </citation>
    <scope>NUCLEOTIDE SEQUENCE [LARGE SCALE GENOMIC DNA]</scope>
    <source>
        <strain evidence="2">BS2</strain>
    </source>
</reference>
<dbReference type="OrthoDB" id="2062670at2"/>
<dbReference type="STRING" id="417102.CA982_14070"/>
<dbReference type="InterPro" id="IPR029058">
    <property type="entry name" value="AB_hydrolase_fold"/>
</dbReference>
<dbReference type="EMBL" id="NGFO01000015">
    <property type="protein sequence ID" value="OUC78089.1"/>
    <property type="molecule type" value="Genomic_DNA"/>
</dbReference>
<dbReference type="RefSeq" id="WP_086535941.1">
    <property type="nucleotide sequence ID" value="NZ_NGFO01000015.1"/>
</dbReference>